<keyword evidence="2" id="KW-0472">Membrane</keyword>
<sequence length="708" mass="74561">MRSISHHRQLGYILVENLVSLIVVAIGVLGIAKMNMVLLSSTGIAKTRAEALQLAQAKFDEFRNVTTAAEYAALADGSDTITGTNETFRRSWEIDGTSNPTDARVCVAWPNTVTDACAATSNRIVLSGLISWNNPGELAHVSSTSALGGFIRTPTGRATVGGNAYDTIPDSAVSNNITLDNGSTANDGTKTYLSDDGKTLELIGANGEVLLTVKGLSCETEAPGFSTISGKLYVAAKNGNPIAPFSDIRILSSDASYCAMLTADSSWKVPANCTGNTCKYFYTYYQCYLGAEWWGNIGVQRIDSPNTNDKVCVGNPVDSGPATLFNRSATLNTSHAYRGFAETESGVYETRGIGEQTDVNVGCTAEANRTVYKYVPTHYGNHNFVHDNLTGSETCQTTETTLNSLVTPKPLGTTAGTNPTVTRYDSSGTVTLSTDPDVVANVYSVAANNPGKYYCMSNDDGGYSGVNCPNLSSTGTTAATLIHGTITRYGGAELSGIDTTVHACKTGTTTWTANGTTSYSYSCSLDWTGFAGGSWYGDVVFTATGTASLCASGATTTVTPTGNTVTYAINDRLATPANALAFADVPLAVTDVQIDMSVYADTCGLGQPSLSWNGTDPKSLSWPAITNATAYKVYECTSTSNNTTTMEPCSPTTLATTPTQPQSTLTYTPAPVNNRTKCVMVKATNLSIDSAASAIKCIYRSGNTYAYQ</sequence>
<comment type="caution">
    <text evidence="3">The sequence shown here is derived from an EMBL/GenBank/DDBJ whole genome shotgun (WGS) entry which is preliminary data.</text>
</comment>
<keyword evidence="4" id="KW-1185">Reference proteome</keyword>
<evidence type="ECO:0000313" key="4">
    <source>
        <dbReference type="Proteomes" id="UP000295443"/>
    </source>
</evidence>
<proteinExistence type="predicted"/>
<evidence type="ECO:0000256" key="2">
    <source>
        <dbReference type="SAM" id="Phobius"/>
    </source>
</evidence>
<organism evidence="3 4">
    <name type="scientific">Parasulfuritortus cantonensis</name>
    <dbReference type="NCBI Taxonomy" id="2528202"/>
    <lineage>
        <taxon>Bacteria</taxon>
        <taxon>Pseudomonadati</taxon>
        <taxon>Pseudomonadota</taxon>
        <taxon>Betaproteobacteria</taxon>
        <taxon>Nitrosomonadales</taxon>
        <taxon>Thiobacillaceae</taxon>
        <taxon>Parasulfuritortus</taxon>
    </lineage>
</organism>
<evidence type="ECO:0000313" key="3">
    <source>
        <dbReference type="EMBL" id="TCJ14765.1"/>
    </source>
</evidence>
<gene>
    <name evidence="3" type="ORF">EZJ19_09290</name>
</gene>
<keyword evidence="2" id="KW-0812">Transmembrane</keyword>
<name>A0A4R1BCI7_9PROT</name>
<dbReference type="Proteomes" id="UP000295443">
    <property type="component" value="Unassembled WGS sequence"/>
</dbReference>
<feature type="transmembrane region" description="Helical" evidence="2">
    <location>
        <begin position="12"/>
        <end position="32"/>
    </location>
</feature>
<dbReference type="AlphaFoldDB" id="A0A4R1BCI7"/>
<dbReference type="OrthoDB" id="8850705at2"/>
<reference evidence="3 4" key="1">
    <citation type="submission" date="2019-03" db="EMBL/GenBank/DDBJ databases">
        <title>Genome sequence of Thiobacillaceae bacterium LSR1, a sulfur-oxidizing bacterium isolated from freshwater sediment.</title>
        <authorList>
            <person name="Li S."/>
        </authorList>
    </citation>
    <scope>NUCLEOTIDE SEQUENCE [LARGE SCALE GENOMIC DNA]</scope>
    <source>
        <strain evidence="3 4">LSR1</strain>
    </source>
</reference>
<dbReference type="RefSeq" id="WP_131446876.1">
    <property type="nucleotide sequence ID" value="NZ_SJZB01000033.1"/>
</dbReference>
<keyword evidence="2" id="KW-1133">Transmembrane helix</keyword>
<accession>A0A4R1BCI7</accession>
<protein>
    <submittedName>
        <fullName evidence="3">Uncharacterized protein</fullName>
    </submittedName>
</protein>
<dbReference type="EMBL" id="SJZB01000033">
    <property type="protein sequence ID" value="TCJ14765.1"/>
    <property type="molecule type" value="Genomic_DNA"/>
</dbReference>
<evidence type="ECO:0000256" key="1">
    <source>
        <dbReference type="SAM" id="MobiDB-lite"/>
    </source>
</evidence>
<feature type="compositionally biased region" description="Low complexity" evidence="1">
    <location>
        <begin position="650"/>
        <end position="664"/>
    </location>
</feature>
<feature type="region of interest" description="Disordered" evidence="1">
    <location>
        <begin position="645"/>
        <end position="664"/>
    </location>
</feature>